<evidence type="ECO:0000313" key="1">
    <source>
        <dbReference type="EMBL" id="GJH22461.1"/>
    </source>
</evidence>
<keyword evidence="2" id="KW-1185">Reference proteome</keyword>
<reference evidence="1" key="1">
    <citation type="submission" date="2021-09" db="EMBL/GenBank/DDBJ databases">
        <title>Isolation and characterization of 3-chlorobenzoate degrading bacteria from soils in Shizuoka.</title>
        <authorList>
            <person name="Ifat A."/>
            <person name="Ogawa N."/>
            <person name="Kimbara K."/>
            <person name="Moriuchi R."/>
            <person name="Dohra H."/>
            <person name="Shintani M."/>
        </authorList>
    </citation>
    <scope>NUCLEOTIDE SEQUENCE</scope>
    <source>
        <strain evidence="1">19CS2-2</strain>
    </source>
</reference>
<dbReference type="EMBL" id="BPUR01000041">
    <property type="protein sequence ID" value="GJH22461.1"/>
    <property type="molecule type" value="Genomic_DNA"/>
</dbReference>
<proteinExistence type="predicted"/>
<organism evidence="1 2">
    <name type="scientific">Caballeronia novacaledonica</name>
    <dbReference type="NCBI Taxonomy" id="1544861"/>
    <lineage>
        <taxon>Bacteria</taxon>
        <taxon>Pseudomonadati</taxon>
        <taxon>Pseudomonadota</taxon>
        <taxon>Betaproteobacteria</taxon>
        <taxon>Burkholderiales</taxon>
        <taxon>Burkholderiaceae</taxon>
        <taxon>Caballeronia</taxon>
    </lineage>
</organism>
<sequence length="94" mass="10139">MIASTSIAALDEHQAEGKADRQRIAVERFLRTIYPAGVTRNAISRALRLPIQSVTGRVNELLATGAVIEPGAKIKDPITRRTCKLVASAPDLFA</sequence>
<protein>
    <submittedName>
        <fullName evidence="1">Uncharacterized protein</fullName>
    </submittedName>
</protein>
<dbReference type="Proteomes" id="UP001055013">
    <property type="component" value="Unassembled WGS sequence"/>
</dbReference>
<comment type="caution">
    <text evidence="1">The sequence shown here is derived from an EMBL/GenBank/DDBJ whole genome shotgun (WGS) entry which is preliminary data.</text>
</comment>
<accession>A0ACB5R4Y7</accession>
<evidence type="ECO:0000313" key="2">
    <source>
        <dbReference type="Proteomes" id="UP001055013"/>
    </source>
</evidence>
<gene>
    <name evidence="1" type="ORF">CBA19CS22_37985</name>
</gene>
<name>A0ACB5R4Y7_9BURK</name>